<dbReference type="EC" id="2.1.1.14" evidence="2"/>
<dbReference type="GO" id="GO:0032259">
    <property type="term" value="P:methylation"/>
    <property type="evidence" value="ECO:0007669"/>
    <property type="project" value="UniProtKB-KW"/>
</dbReference>
<keyword evidence="2" id="KW-0808">Transferase</keyword>
<accession>A0A498D811</accession>
<dbReference type="Gene3D" id="3.20.20.210">
    <property type="match status" value="1"/>
</dbReference>
<name>A0A498D811_9BACI</name>
<evidence type="ECO:0000259" key="1">
    <source>
        <dbReference type="Pfam" id="PF01717"/>
    </source>
</evidence>
<evidence type="ECO:0000313" key="2">
    <source>
        <dbReference type="EMBL" id="RLL43928.1"/>
    </source>
</evidence>
<dbReference type="GO" id="GO:0003871">
    <property type="term" value="F:5-methyltetrahydropteroyltriglutamate-homocysteine S-methyltransferase activity"/>
    <property type="evidence" value="ECO:0007669"/>
    <property type="project" value="UniProtKB-EC"/>
</dbReference>
<dbReference type="OrthoDB" id="6430685at2"/>
<sequence length="370" mass="42457">MTNKLPLRADHVGSLLRTQAIKDARIKHASGEITDEELTKIENSEIEKIISKQAELGFSVVTDGEFRRAWYYLDFFTACEGIDVVESDPLVFNNNTETDAINFSITGKIKLGKHRFIDEFKATNEIAKKYGVEVKLTIPSPNLITYRDVTETEREFYNNEEEVFDDIIKMYKELIPQLYEAGCRHLQFDDTAWNSFFTDFGLLEVKGIDRELALKLFKYATNETLSAAPDDMKTYVHICRGNYKSEHLTEGSYGPIAETLFGQLDYDYLMVEYDDERSGDFEPLKYATKENQIITLGLLSSKTGELEDIDSITNRIHEAAKYVPLDRLALSPQCGFASTEEGNVLTEEEQWNKLKHVINIVDQVWDRMQP</sequence>
<dbReference type="PANTHER" id="PTHR43844">
    <property type="entry name" value="METHIONINE SYNTHASE"/>
    <property type="match status" value="1"/>
</dbReference>
<dbReference type="InterPro" id="IPR038071">
    <property type="entry name" value="UROD/MetE-like_sf"/>
</dbReference>
<dbReference type="AlphaFoldDB" id="A0A498D811"/>
<dbReference type="Pfam" id="PF01717">
    <property type="entry name" value="Meth_synt_2"/>
    <property type="match status" value="1"/>
</dbReference>
<dbReference type="PANTHER" id="PTHR43844:SF1">
    <property type="entry name" value="METHIONINE SYNTHASE"/>
    <property type="match status" value="1"/>
</dbReference>
<comment type="caution">
    <text evidence="2">The sequence shown here is derived from an EMBL/GenBank/DDBJ whole genome shotgun (WGS) entry which is preliminary data.</text>
</comment>
<keyword evidence="2" id="KW-0489">Methyltransferase</keyword>
<feature type="domain" description="Cobalamin-independent methionine synthase MetE C-terminal/archaeal" evidence="1">
    <location>
        <begin position="12"/>
        <end position="343"/>
    </location>
</feature>
<reference evidence="2 3" key="1">
    <citation type="submission" date="2018-10" db="EMBL/GenBank/DDBJ databases">
        <title>Oceanobacillus sp. YLB-02 draft genome.</title>
        <authorList>
            <person name="Yu L."/>
        </authorList>
    </citation>
    <scope>NUCLEOTIDE SEQUENCE [LARGE SCALE GENOMIC DNA]</scope>
    <source>
        <strain evidence="2 3">YLB-02</strain>
    </source>
</reference>
<organism evidence="2 3">
    <name type="scientific">Oceanobacillus piezotolerans</name>
    <dbReference type="NCBI Taxonomy" id="2448030"/>
    <lineage>
        <taxon>Bacteria</taxon>
        <taxon>Bacillati</taxon>
        <taxon>Bacillota</taxon>
        <taxon>Bacilli</taxon>
        <taxon>Bacillales</taxon>
        <taxon>Bacillaceae</taxon>
        <taxon>Oceanobacillus</taxon>
    </lineage>
</organism>
<dbReference type="GO" id="GO:0009086">
    <property type="term" value="P:methionine biosynthetic process"/>
    <property type="evidence" value="ECO:0007669"/>
    <property type="project" value="InterPro"/>
</dbReference>
<dbReference type="InterPro" id="IPR002629">
    <property type="entry name" value="Met_Synth_C/arc"/>
</dbReference>
<dbReference type="NCBIfam" id="NF005085">
    <property type="entry name" value="PRK06520.1"/>
    <property type="match status" value="1"/>
</dbReference>
<gene>
    <name evidence="2" type="ORF">D8M04_13575</name>
</gene>
<evidence type="ECO:0000313" key="3">
    <source>
        <dbReference type="Proteomes" id="UP000270219"/>
    </source>
</evidence>
<dbReference type="SUPFAM" id="SSF51726">
    <property type="entry name" value="UROD/MetE-like"/>
    <property type="match status" value="1"/>
</dbReference>
<protein>
    <submittedName>
        <fullName evidence="2">5-methyltetrahydropteroyltriglutamate--homocysteine S-methyltransferase</fullName>
        <ecNumber evidence="2">2.1.1.14</ecNumber>
    </submittedName>
</protein>
<dbReference type="GO" id="GO:0008270">
    <property type="term" value="F:zinc ion binding"/>
    <property type="evidence" value="ECO:0007669"/>
    <property type="project" value="InterPro"/>
</dbReference>
<keyword evidence="3" id="KW-1185">Reference proteome</keyword>
<dbReference type="CDD" id="cd03311">
    <property type="entry name" value="CIMS_C_terminal_like"/>
    <property type="match status" value="1"/>
</dbReference>
<dbReference type="EMBL" id="RCHR01000004">
    <property type="protein sequence ID" value="RLL43928.1"/>
    <property type="molecule type" value="Genomic_DNA"/>
</dbReference>
<dbReference type="Proteomes" id="UP000270219">
    <property type="component" value="Unassembled WGS sequence"/>
</dbReference>
<proteinExistence type="predicted"/>
<dbReference type="RefSeq" id="WP_121523858.1">
    <property type="nucleotide sequence ID" value="NZ_RCHR01000004.1"/>
</dbReference>